<dbReference type="InterPro" id="IPR036249">
    <property type="entry name" value="Thioredoxin-like_sf"/>
</dbReference>
<evidence type="ECO:0000259" key="2">
    <source>
        <dbReference type="Pfam" id="PF00462"/>
    </source>
</evidence>
<gene>
    <name evidence="3" type="ORF">A0H76_2761</name>
</gene>
<evidence type="ECO:0000313" key="3">
    <source>
        <dbReference type="EMBL" id="ORD99886.1"/>
    </source>
</evidence>
<dbReference type="InterPro" id="IPR002109">
    <property type="entry name" value="Glutaredoxin"/>
</dbReference>
<dbReference type="Gene3D" id="3.40.30.10">
    <property type="entry name" value="Glutaredoxin"/>
    <property type="match status" value="1"/>
</dbReference>
<feature type="domain" description="Glutaredoxin" evidence="2">
    <location>
        <begin position="25"/>
        <end position="83"/>
    </location>
</feature>
<dbReference type="Proteomes" id="UP000192501">
    <property type="component" value="Unassembled WGS sequence"/>
</dbReference>
<sequence>MLFKLALNILTVCCSTGLTSNSKKVVIITRDGCGYSKAMREMLIKNGIPYVDLNINKLNSDIRLITNYSNSTFPLVFENGKYIGGYSESTTHNFIKPVNNVNNDFNDSDMELDNFLKMSK</sequence>
<evidence type="ECO:0000256" key="1">
    <source>
        <dbReference type="SAM" id="SignalP"/>
    </source>
</evidence>
<feature type="signal peptide" evidence="1">
    <location>
        <begin position="1"/>
        <end position="17"/>
    </location>
</feature>
<protein>
    <recommendedName>
        <fullName evidence="2">Glutaredoxin domain-containing protein</fullName>
    </recommendedName>
</protein>
<dbReference type="VEuPathDB" id="MicrosporidiaDB:A0H76_2761"/>
<comment type="caution">
    <text evidence="3">The sequence shown here is derived from an EMBL/GenBank/DDBJ whole genome shotgun (WGS) entry which is preliminary data.</text>
</comment>
<proteinExistence type="predicted"/>
<dbReference type="SUPFAM" id="SSF52833">
    <property type="entry name" value="Thioredoxin-like"/>
    <property type="match status" value="1"/>
</dbReference>
<name>A0A1X0QJD7_9MICR</name>
<dbReference type="GO" id="GO:0016491">
    <property type="term" value="F:oxidoreductase activity"/>
    <property type="evidence" value="ECO:0007669"/>
    <property type="project" value="UniProtKB-ARBA"/>
</dbReference>
<accession>A0A1X0QJD7</accession>
<dbReference type="AlphaFoldDB" id="A0A1X0QJD7"/>
<reference evidence="3 4" key="1">
    <citation type="journal article" date="2017" name="Environ. Microbiol.">
        <title>Decay of the glycolytic pathway and adaptation to intranuclear parasitism within Enterocytozoonidae microsporidia.</title>
        <authorList>
            <person name="Wiredu Boakye D."/>
            <person name="Jaroenlak P."/>
            <person name="Prachumwat A."/>
            <person name="Williams T.A."/>
            <person name="Bateman K.S."/>
            <person name="Itsathitphaisarn O."/>
            <person name="Sritunyalucksana K."/>
            <person name="Paszkiewicz K.H."/>
            <person name="Moore K.A."/>
            <person name="Stentiford G.D."/>
            <person name="Williams B.A."/>
        </authorList>
    </citation>
    <scope>NUCLEOTIDE SEQUENCE [LARGE SCALE GENOMIC DNA]</scope>
    <source>
        <strain evidence="4">canceri</strain>
    </source>
</reference>
<dbReference type="PROSITE" id="PS51354">
    <property type="entry name" value="GLUTAREDOXIN_2"/>
    <property type="match status" value="1"/>
</dbReference>
<dbReference type="Pfam" id="PF00462">
    <property type="entry name" value="Glutaredoxin"/>
    <property type="match status" value="1"/>
</dbReference>
<keyword evidence="1" id="KW-0732">Signal</keyword>
<evidence type="ECO:0000313" key="4">
    <source>
        <dbReference type="Proteomes" id="UP000192501"/>
    </source>
</evidence>
<dbReference type="CDD" id="cd02066">
    <property type="entry name" value="GRX_family"/>
    <property type="match status" value="1"/>
</dbReference>
<dbReference type="VEuPathDB" id="MicrosporidiaDB:HERIO_1404"/>
<dbReference type="EMBL" id="LTAI01000095">
    <property type="protein sequence ID" value="ORD99886.1"/>
    <property type="molecule type" value="Genomic_DNA"/>
</dbReference>
<organism evidence="3 4">
    <name type="scientific">Hepatospora eriocheir</name>
    <dbReference type="NCBI Taxonomy" id="1081669"/>
    <lineage>
        <taxon>Eukaryota</taxon>
        <taxon>Fungi</taxon>
        <taxon>Fungi incertae sedis</taxon>
        <taxon>Microsporidia</taxon>
        <taxon>Hepatosporidae</taxon>
        <taxon>Hepatospora</taxon>
    </lineage>
</organism>
<feature type="chain" id="PRO_5012416661" description="Glutaredoxin domain-containing protein" evidence="1">
    <location>
        <begin position="18"/>
        <end position="120"/>
    </location>
</feature>